<organism evidence="2 3">
    <name type="scientific">Brachionus calyciflorus</name>
    <dbReference type="NCBI Taxonomy" id="104777"/>
    <lineage>
        <taxon>Eukaryota</taxon>
        <taxon>Metazoa</taxon>
        <taxon>Spiralia</taxon>
        <taxon>Gnathifera</taxon>
        <taxon>Rotifera</taxon>
        <taxon>Eurotatoria</taxon>
        <taxon>Monogononta</taxon>
        <taxon>Pseudotrocha</taxon>
        <taxon>Ploima</taxon>
        <taxon>Brachionidae</taxon>
        <taxon>Brachionus</taxon>
    </lineage>
</organism>
<comment type="caution">
    <text evidence="2">The sequence shown here is derived from an EMBL/GenBank/DDBJ whole genome shotgun (WGS) entry which is preliminary data.</text>
</comment>
<accession>A0A814J558</accession>
<feature type="region of interest" description="Disordered" evidence="1">
    <location>
        <begin position="141"/>
        <end position="190"/>
    </location>
</feature>
<evidence type="ECO:0000313" key="3">
    <source>
        <dbReference type="Proteomes" id="UP000663879"/>
    </source>
</evidence>
<dbReference type="AlphaFoldDB" id="A0A814J558"/>
<reference evidence="2" key="1">
    <citation type="submission" date="2021-02" db="EMBL/GenBank/DDBJ databases">
        <authorList>
            <person name="Nowell W R."/>
        </authorList>
    </citation>
    <scope>NUCLEOTIDE SEQUENCE</scope>
    <source>
        <strain evidence="2">Ploen Becks lab</strain>
    </source>
</reference>
<gene>
    <name evidence="2" type="ORF">OXX778_LOCUS17941</name>
</gene>
<dbReference type="SUPFAM" id="SSF56672">
    <property type="entry name" value="DNA/RNA polymerases"/>
    <property type="match status" value="1"/>
</dbReference>
<dbReference type="Gene3D" id="3.10.10.10">
    <property type="entry name" value="HIV Type 1 Reverse Transcriptase, subunit A, domain 1"/>
    <property type="match status" value="1"/>
</dbReference>
<feature type="compositionally biased region" description="Low complexity" evidence="1">
    <location>
        <begin position="154"/>
        <end position="190"/>
    </location>
</feature>
<proteinExistence type="predicted"/>
<name>A0A814J558_9BILA</name>
<evidence type="ECO:0000313" key="2">
    <source>
        <dbReference type="EMBL" id="CAF1032535.1"/>
    </source>
</evidence>
<keyword evidence="3" id="KW-1185">Reference proteome</keyword>
<protein>
    <submittedName>
        <fullName evidence="2">Uncharacterized protein</fullName>
    </submittedName>
</protein>
<sequence length="211" mass="24672">MSRTDINEMWSHQRRNDTVQHFCSPCVDAIYNFKHYLSPEEIEFEDIVSKGLNFLTQTDLAEHVINVTSETPIKQQTHRIPYNVRDEVKQQLDNMLASGIIEVSDSQWASLIVLVRKSNGCYAEDQHWVYQPIHLENHIDRNAQFDPQPPPKQQAPQKSQKQQQQQHPHQPQNQLNQAPQQLQQQPQQQAPNINIYSQVHHHVDANQLVNR</sequence>
<dbReference type="Proteomes" id="UP000663879">
    <property type="component" value="Unassembled WGS sequence"/>
</dbReference>
<dbReference type="InterPro" id="IPR043502">
    <property type="entry name" value="DNA/RNA_pol_sf"/>
</dbReference>
<evidence type="ECO:0000256" key="1">
    <source>
        <dbReference type="SAM" id="MobiDB-lite"/>
    </source>
</evidence>
<dbReference type="OrthoDB" id="8064693at2759"/>
<dbReference type="EMBL" id="CAJNOC010004754">
    <property type="protein sequence ID" value="CAF1032535.1"/>
    <property type="molecule type" value="Genomic_DNA"/>
</dbReference>